<reference evidence="2" key="1">
    <citation type="submission" date="2017-09" db="EMBL/GenBank/DDBJ databases">
        <title>Depth-based differentiation of microbial function through sediment-hosted aquifers and enrichment of novel symbionts in the deep terrestrial subsurface.</title>
        <authorList>
            <person name="Probst A.J."/>
            <person name="Ladd B."/>
            <person name="Jarett J.K."/>
            <person name="Geller-Mcgrath D.E."/>
            <person name="Sieber C.M.K."/>
            <person name="Emerson J.B."/>
            <person name="Anantharaman K."/>
            <person name="Thomas B.C."/>
            <person name="Malmstrom R."/>
            <person name="Stieglmeier M."/>
            <person name="Klingl A."/>
            <person name="Woyke T."/>
            <person name="Ryan C.M."/>
            <person name="Banfield J.F."/>
        </authorList>
    </citation>
    <scope>NUCLEOTIDE SEQUENCE [LARGE SCALE GENOMIC DNA]</scope>
</reference>
<sequence length="324" mass="37575">MKNDTKNRILEFVKQKKEVTAKEIINYLQISEVAVFRHLKVLIHNKELVKTGHPPKVFYYMPSKQVSLDIELPAQATKIINDNFINITPTGELLQGEQAFLRWCQDRNYDPIEYCDEYVKIFNKYDKFKKNGLVDGIKKITDSFEKNFLDGMYYLDFYSLEIFGKTKLGALLLYAKQTQNTQLIDKIYQLIKDRLTKFIKDKQIEAVGFIPPTIDRQIQFQKEMEKKLNINLPKIKLVKTKNTIAIPQKSLSKIKDRIENAKRTIFVDDNRVFGNILLIDDAVGSGATFNETAKKIRDKNMAQRKIYGLAITGSIKGFDIISEI</sequence>
<gene>
    <name evidence="1" type="ORF">COU31_03220</name>
</gene>
<dbReference type="SUPFAM" id="SSF46785">
    <property type="entry name" value="Winged helix' DNA-binding domain"/>
    <property type="match status" value="1"/>
</dbReference>
<name>A0A2M6W3M0_9BACT</name>
<dbReference type="AlphaFoldDB" id="A0A2M6W3M0"/>
<dbReference type="Gene3D" id="3.40.50.2020">
    <property type="match status" value="1"/>
</dbReference>
<dbReference type="SUPFAM" id="SSF53271">
    <property type="entry name" value="PRTase-like"/>
    <property type="match status" value="1"/>
</dbReference>
<evidence type="ECO:0000313" key="1">
    <source>
        <dbReference type="EMBL" id="PIT87382.1"/>
    </source>
</evidence>
<evidence type="ECO:0000313" key="2">
    <source>
        <dbReference type="Proteomes" id="UP000231183"/>
    </source>
</evidence>
<dbReference type="Proteomes" id="UP000231183">
    <property type="component" value="Unassembled WGS sequence"/>
</dbReference>
<dbReference type="InterPro" id="IPR029057">
    <property type="entry name" value="PRTase-like"/>
</dbReference>
<comment type="caution">
    <text evidence="1">The sequence shown here is derived from an EMBL/GenBank/DDBJ whole genome shotgun (WGS) entry which is preliminary data.</text>
</comment>
<accession>A0A2M6W3M0</accession>
<dbReference type="InterPro" id="IPR036388">
    <property type="entry name" value="WH-like_DNA-bd_sf"/>
</dbReference>
<dbReference type="Gene3D" id="1.10.10.10">
    <property type="entry name" value="Winged helix-like DNA-binding domain superfamily/Winged helix DNA-binding domain"/>
    <property type="match status" value="1"/>
</dbReference>
<proteinExistence type="predicted"/>
<dbReference type="EMBL" id="PFBX01000033">
    <property type="protein sequence ID" value="PIT87382.1"/>
    <property type="molecule type" value="Genomic_DNA"/>
</dbReference>
<dbReference type="InterPro" id="IPR036390">
    <property type="entry name" value="WH_DNA-bd_sf"/>
</dbReference>
<protein>
    <submittedName>
        <fullName evidence="1">Uncharacterized protein</fullName>
    </submittedName>
</protein>
<organism evidence="1 2">
    <name type="scientific">Candidatus Magasanikbacteria bacterium CG10_big_fil_rev_8_21_14_0_10_40_10</name>
    <dbReference type="NCBI Taxonomy" id="1974648"/>
    <lineage>
        <taxon>Bacteria</taxon>
        <taxon>Candidatus Magasanikiibacteriota</taxon>
    </lineage>
</organism>